<feature type="transmembrane region" description="Helical" evidence="1">
    <location>
        <begin position="172"/>
        <end position="192"/>
    </location>
</feature>
<sequence length="193" mass="21417">MSSALRLDSAWLAGLAVESVLYGMFVVLFTDTIRVLVGRIRQRKDTTTALLLVTGLILFMCMTAHWAIDLSRAFDAFIYSQDSSQSSPLQAGQTPADLFYSYTATKKYVATSGLYVVIKATGDAFMIYRLYVVWNRSIWIVAFPALIEVTLIVTGSMTAWELSRPHGTVFDINRAWITAFFASSFVVTGFCAS</sequence>
<organism evidence="2 3">
    <name type="scientific">Hermanssonia centrifuga</name>
    <dbReference type="NCBI Taxonomy" id="98765"/>
    <lineage>
        <taxon>Eukaryota</taxon>
        <taxon>Fungi</taxon>
        <taxon>Dikarya</taxon>
        <taxon>Basidiomycota</taxon>
        <taxon>Agaricomycotina</taxon>
        <taxon>Agaricomycetes</taxon>
        <taxon>Polyporales</taxon>
        <taxon>Meruliaceae</taxon>
        <taxon>Hermanssonia</taxon>
    </lineage>
</organism>
<keyword evidence="1" id="KW-0472">Membrane</keyword>
<dbReference type="Proteomes" id="UP000309038">
    <property type="component" value="Unassembled WGS sequence"/>
</dbReference>
<dbReference type="EMBL" id="SGPJ01000027">
    <property type="protein sequence ID" value="THH01302.1"/>
    <property type="molecule type" value="Genomic_DNA"/>
</dbReference>
<evidence type="ECO:0000256" key="1">
    <source>
        <dbReference type="SAM" id="Phobius"/>
    </source>
</evidence>
<proteinExistence type="predicted"/>
<dbReference type="AlphaFoldDB" id="A0A4S4KRM8"/>
<reference evidence="2 3" key="1">
    <citation type="submission" date="2019-02" db="EMBL/GenBank/DDBJ databases">
        <title>Genome sequencing of the rare red list fungi Phlebia centrifuga.</title>
        <authorList>
            <person name="Buettner E."/>
            <person name="Kellner H."/>
        </authorList>
    </citation>
    <scope>NUCLEOTIDE SEQUENCE [LARGE SCALE GENOMIC DNA]</scope>
    <source>
        <strain evidence="2 3">DSM 108282</strain>
    </source>
</reference>
<keyword evidence="1" id="KW-0812">Transmembrane</keyword>
<gene>
    <name evidence="2" type="ORF">EW026_g1392</name>
</gene>
<accession>A0A4S4KRM8</accession>
<protein>
    <submittedName>
        <fullName evidence="2">Uncharacterized protein</fullName>
    </submittedName>
</protein>
<keyword evidence="3" id="KW-1185">Reference proteome</keyword>
<name>A0A4S4KRM8_9APHY</name>
<keyword evidence="1" id="KW-1133">Transmembrane helix</keyword>
<feature type="transmembrane region" description="Helical" evidence="1">
    <location>
        <begin position="138"/>
        <end position="160"/>
    </location>
</feature>
<feature type="transmembrane region" description="Helical" evidence="1">
    <location>
        <begin position="49"/>
        <end position="68"/>
    </location>
</feature>
<evidence type="ECO:0000313" key="3">
    <source>
        <dbReference type="Proteomes" id="UP000309038"/>
    </source>
</evidence>
<feature type="transmembrane region" description="Helical" evidence="1">
    <location>
        <begin position="108"/>
        <end position="131"/>
    </location>
</feature>
<evidence type="ECO:0000313" key="2">
    <source>
        <dbReference type="EMBL" id="THH01302.1"/>
    </source>
</evidence>
<comment type="caution">
    <text evidence="2">The sequence shown here is derived from an EMBL/GenBank/DDBJ whole genome shotgun (WGS) entry which is preliminary data.</text>
</comment>